<sequence length="137" mass="15145">MAVSLLGDDYCGSERAPRQPETLDGKGRPDTGTVQPFDDHLPRAFAPRGELIDRNLRLPSCKQEEDDQTNKHQMDRILSPNPFIALPVQNAIHNVANQLTADPAETLADVNTAAARLEDMKANIEELNKLYDAKIAL</sequence>
<keyword evidence="4" id="KW-1185">Reference proteome</keyword>
<name>A0AA38SG25_9PEZI</name>
<evidence type="ECO:0000256" key="1">
    <source>
        <dbReference type="SAM" id="Coils"/>
    </source>
</evidence>
<reference evidence="3" key="1">
    <citation type="submission" date="2022-07" db="EMBL/GenBank/DDBJ databases">
        <title>Fungi with potential for degradation of polypropylene.</title>
        <authorList>
            <person name="Gostincar C."/>
        </authorList>
    </citation>
    <scope>NUCLEOTIDE SEQUENCE</scope>
    <source>
        <strain evidence="3">EXF-13287</strain>
    </source>
</reference>
<dbReference type="AlphaFoldDB" id="A0AA38SG25"/>
<gene>
    <name evidence="3" type="ORF">NKR19_g2718</name>
</gene>
<organism evidence="3 4">
    <name type="scientific">Coniochaeta hoffmannii</name>
    <dbReference type="NCBI Taxonomy" id="91930"/>
    <lineage>
        <taxon>Eukaryota</taxon>
        <taxon>Fungi</taxon>
        <taxon>Dikarya</taxon>
        <taxon>Ascomycota</taxon>
        <taxon>Pezizomycotina</taxon>
        <taxon>Sordariomycetes</taxon>
        <taxon>Sordariomycetidae</taxon>
        <taxon>Coniochaetales</taxon>
        <taxon>Coniochaetaceae</taxon>
        <taxon>Coniochaeta</taxon>
    </lineage>
</organism>
<dbReference type="EMBL" id="JANBVN010000028">
    <property type="protein sequence ID" value="KAJ9160977.1"/>
    <property type="molecule type" value="Genomic_DNA"/>
</dbReference>
<comment type="caution">
    <text evidence="3">The sequence shown here is derived from an EMBL/GenBank/DDBJ whole genome shotgun (WGS) entry which is preliminary data.</text>
</comment>
<evidence type="ECO:0000313" key="3">
    <source>
        <dbReference type="EMBL" id="KAJ9160977.1"/>
    </source>
</evidence>
<proteinExistence type="predicted"/>
<accession>A0AA38SG25</accession>
<feature type="compositionally biased region" description="Basic and acidic residues" evidence="2">
    <location>
        <begin position="15"/>
        <end position="29"/>
    </location>
</feature>
<protein>
    <submittedName>
        <fullName evidence="3">Uncharacterized protein</fullName>
    </submittedName>
</protein>
<dbReference type="Proteomes" id="UP001174691">
    <property type="component" value="Unassembled WGS sequence"/>
</dbReference>
<evidence type="ECO:0000313" key="4">
    <source>
        <dbReference type="Proteomes" id="UP001174691"/>
    </source>
</evidence>
<feature type="region of interest" description="Disordered" evidence="2">
    <location>
        <begin position="1"/>
        <end position="45"/>
    </location>
</feature>
<evidence type="ECO:0000256" key="2">
    <source>
        <dbReference type="SAM" id="MobiDB-lite"/>
    </source>
</evidence>
<keyword evidence="1" id="KW-0175">Coiled coil</keyword>
<feature type="coiled-coil region" evidence="1">
    <location>
        <begin position="107"/>
        <end position="137"/>
    </location>
</feature>